<keyword evidence="3" id="KW-1185">Reference proteome</keyword>
<organism evidence="2 3">
    <name type="scientific">Microbacterium kyungheense</name>
    <dbReference type="NCBI Taxonomy" id="1263636"/>
    <lineage>
        <taxon>Bacteria</taxon>
        <taxon>Bacillati</taxon>
        <taxon>Actinomycetota</taxon>
        <taxon>Actinomycetes</taxon>
        <taxon>Micrococcales</taxon>
        <taxon>Microbacteriaceae</taxon>
        <taxon>Microbacterium</taxon>
    </lineage>
</organism>
<dbReference type="Pfam" id="PF13619">
    <property type="entry name" value="KTSC"/>
    <property type="match status" value="1"/>
</dbReference>
<dbReference type="EMBL" id="VFPE01000002">
    <property type="protein sequence ID" value="TQM28273.1"/>
    <property type="molecule type" value="Genomic_DNA"/>
</dbReference>
<protein>
    <submittedName>
        <fullName evidence="2">KTSC domain-containing protein</fullName>
    </submittedName>
</protein>
<gene>
    <name evidence="2" type="ORF">FB391_2336</name>
</gene>
<sequence length="70" mass="7930">MRRHRLDSTAITSAGYDADVAVLELEFTSGEVYRYFAVPPSVHRALLSADSAGRFFRESIRDVYPAEHVR</sequence>
<comment type="caution">
    <text evidence="2">The sequence shown here is derived from an EMBL/GenBank/DDBJ whole genome shotgun (WGS) entry which is preliminary data.</text>
</comment>
<dbReference type="RefSeq" id="WP_141894515.1">
    <property type="nucleotide sequence ID" value="NZ_BAABLH010000005.1"/>
</dbReference>
<dbReference type="Proteomes" id="UP000320235">
    <property type="component" value="Unassembled WGS sequence"/>
</dbReference>
<evidence type="ECO:0000313" key="3">
    <source>
        <dbReference type="Proteomes" id="UP000320235"/>
    </source>
</evidence>
<evidence type="ECO:0000313" key="2">
    <source>
        <dbReference type="EMBL" id="TQM28273.1"/>
    </source>
</evidence>
<dbReference type="InterPro" id="IPR025309">
    <property type="entry name" value="KTSC_dom"/>
</dbReference>
<dbReference type="AlphaFoldDB" id="A0A543F363"/>
<accession>A0A543F363</accession>
<feature type="domain" description="KTSC" evidence="1">
    <location>
        <begin position="7"/>
        <end position="64"/>
    </location>
</feature>
<reference evidence="2 3" key="1">
    <citation type="submission" date="2019-06" db="EMBL/GenBank/DDBJ databases">
        <title>Sequencing the genomes of 1000 actinobacteria strains.</title>
        <authorList>
            <person name="Klenk H.-P."/>
        </authorList>
    </citation>
    <scope>NUCLEOTIDE SEQUENCE [LARGE SCALE GENOMIC DNA]</scope>
    <source>
        <strain evidence="2 3">DSM 105492</strain>
    </source>
</reference>
<name>A0A543F363_9MICO</name>
<evidence type="ECO:0000259" key="1">
    <source>
        <dbReference type="Pfam" id="PF13619"/>
    </source>
</evidence>
<dbReference type="OrthoDB" id="8450910at2"/>
<proteinExistence type="predicted"/>